<name>A0ABS3HSZ0_9ENTE</name>
<keyword evidence="3 8" id="KW-0132">Cell division</keyword>
<comment type="similarity">
    <text evidence="8">Belongs to the FtsQ/DivIB family. DivIB subfamily.</text>
</comment>
<proteinExistence type="inferred from homology"/>
<dbReference type="PROSITE" id="PS51779">
    <property type="entry name" value="POTRA"/>
    <property type="match status" value="1"/>
</dbReference>
<organism evidence="11 12">
    <name type="scientific">Candidatus Vagococcus giribetii</name>
    <dbReference type="NCBI Taxonomy" id="2230876"/>
    <lineage>
        <taxon>Bacteria</taxon>
        <taxon>Bacillati</taxon>
        <taxon>Bacillota</taxon>
        <taxon>Bacilli</taxon>
        <taxon>Lactobacillales</taxon>
        <taxon>Enterococcaceae</taxon>
        <taxon>Vagococcus</taxon>
    </lineage>
</organism>
<gene>
    <name evidence="8" type="primary">divIB</name>
    <name evidence="11" type="ORF">DOK76_02665</name>
</gene>
<dbReference type="Proteomes" id="UP000664857">
    <property type="component" value="Unassembled WGS sequence"/>
</dbReference>
<dbReference type="PANTHER" id="PTHR37820">
    <property type="entry name" value="CELL DIVISION PROTEIN DIVIB"/>
    <property type="match status" value="1"/>
</dbReference>
<dbReference type="InterPro" id="IPR050487">
    <property type="entry name" value="FtsQ_DivIB"/>
</dbReference>
<reference evidence="11 12" key="1">
    <citation type="submission" date="2021-03" db="EMBL/GenBank/DDBJ databases">
        <title>Enterococcal diversity collection.</title>
        <authorList>
            <person name="Gilmore M.S."/>
            <person name="Schwartzman J."/>
            <person name="Van Tyne D."/>
            <person name="Martin M."/>
            <person name="Earl A.M."/>
            <person name="Manson A.L."/>
            <person name="Straub T."/>
            <person name="Salamzade R."/>
            <person name="Saavedra J."/>
            <person name="Lebreton F."/>
            <person name="Prichula J."/>
            <person name="Schaufler K."/>
            <person name="Gaca A."/>
            <person name="Sgardioli B."/>
            <person name="Wagenaar J."/>
            <person name="Strong T."/>
        </authorList>
    </citation>
    <scope>NUCLEOTIDE SEQUENCE [LARGE SCALE GENOMIC DNA]</scope>
    <source>
        <strain evidence="11 12">DIV0080</strain>
    </source>
</reference>
<keyword evidence="6 8" id="KW-0472">Membrane</keyword>
<evidence type="ECO:0000313" key="12">
    <source>
        <dbReference type="Proteomes" id="UP000664857"/>
    </source>
</evidence>
<sequence>MTDTDNNEKKPKQLLLTGQEPEDNLEANQSEKETNETTEEAKKASKLTFKMNYQQTAREKELFKRLSIILSLLALAIFITLYFISPFSKVGKIIVSGVEKSDATEIVNSSQLKVGSSLWEQYFNKADSTKQIVKKNPRVKEAKINLKNLNTLQIKVAEFDTIGYVQKGKKKYEVLSNGKFLPLTTQEINKDLPLLINFEEGENLTEFINAYEQMDTSIKNKIENIESLATKTNPFRIKFKMKDGNEVIGLSTTIADKMAFYDKISAEMKEKGVIDMEAGTSGVFSYPYKTEETTQTEGTSQPE</sequence>
<evidence type="ECO:0000256" key="9">
    <source>
        <dbReference type="SAM" id="MobiDB-lite"/>
    </source>
</evidence>
<feature type="region of interest" description="Disordered" evidence="9">
    <location>
        <begin position="1"/>
        <end position="43"/>
    </location>
</feature>
<comment type="caution">
    <text evidence="11">The sequence shown here is derived from an EMBL/GenBank/DDBJ whole genome shotgun (WGS) entry which is preliminary data.</text>
</comment>
<keyword evidence="7 8" id="KW-0131">Cell cycle</keyword>
<evidence type="ECO:0000256" key="7">
    <source>
        <dbReference type="ARBA" id="ARBA00023306"/>
    </source>
</evidence>
<dbReference type="RefSeq" id="WP_206964787.1">
    <property type="nucleotide sequence ID" value="NZ_JAFLVX010000008.1"/>
</dbReference>
<dbReference type="Pfam" id="PF03799">
    <property type="entry name" value="FtsQ_DivIB_C"/>
    <property type="match status" value="1"/>
</dbReference>
<evidence type="ECO:0000256" key="2">
    <source>
        <dbReference type="ARBA" id="ARBA00022475"/>
    </source>
</evidence>
<feature type="compositionally biased region" description="Basic and acidic residues" evidence="9">
    <location>
        <begin position="1"/>
        <end position="11"/>
    </location>
</feature>
<keyword evidence="4 8" id="KW-0812">Transmembrane</keyword>
<feature type="compositionally biased region" description="Basic and acidic residues" evidence="9">
    <location>
        <begin position="29"/>
        <end position="43"/>
    </location>
</feature>
<keyword evidence="12" id="KW-1185">Reference proteome</keyword>
<dbReference type="InterPro" id="IPR005548">
    <property type="entry name" value="Cell_div_FtsQ/DivIB_C"/>
</dbReference>
<feature type="transmembrane region" description="Helical" evidence="8">
    <location>
        <begin position="66"/>
        <end position="84"/>
    </location>
</feature>
<evidence type="ECO:0000256" key="6">
    <source>
        <dbReference type="ARBA" id="ARBA00023136"/>
    </source>
</evidence>
<keyword evidence="5 8" id="KW-1133">Transmembrane helix</keyword>
<evidence type="ECO:0000256" key="4">
    <source>
        <dbReference type="ARBA" id="ARBA00022692"/>
    </source>
</evidence>
<dbReference type="InterPro" id="IPR013685">
    <property type="entry name" value="POTRA_FtsQ_type"/>
</dbReference>
<keyword evidence="2 8" id="KW-1003">Cell membrane</keyword>
<dbReference type="GO" id="GO:0051301">
    <property type="term" value="P:cell division"/>
    <property type="evidence" value="ECO:0007669"/>
    <property type="project" value="UniProtKB-KW"/>
</dbReference>
<evidence type="ECO:0000256" key="8">
    <source>
        <dbReference type="HAMAP-Rule" id="MF_00912"/>
    </source>
</evidence>
<dbReference type="Gene3D" id="3.40.50.10960">
    <property type="match status" value="1"/>
</dbReference>
<accession>A0ABS3HSZ0</accession>
<dbReference type="Pfam" id="PF08478">
    <property type="entry name" value="POTRA_1"/>
    <property type="match status" value="1"/>
</dbReference>
<dbReference type="EMBL" id="JAFLVX010000008">
    <property type="protein sequence ID" value="MBO0475956.1"/>
    <property type="molecule type" value="Genomic_DNA"/>
</dbReference>
<dbReference type="PANTHER" id="PTHR37820:SF1">
    <property type="entry name" value="CELL DIVISION PROTEIN FTSQ"/>
    <property type="match status" value="1"/>
</dbReference>
<feature type="domain" description="POTRA" evidence="10">
    <location>
        <begin position="88"/>
        <end position="159"/>
    </location>
</feature>
<comment type="function">
    <text evidence="8">Cell division protein that may be involved in stabilizing or promoting the assembly of the division complex.</text>
</comment>
<evidence type="ECO:0000256" key="5">
    <source>
        <dbReference type="ARBA" id="ARBA00022989"/>
    </source>
</evidence>
<comment type="subcellular location">
    <subcellularLocation>
        <location evidence="8">Cell membrane</location>
        <topology evidence="8">Single-pass type II membrane protein</topology>
    </subcellularLocation>
    <subcellularLocation>
        <location evidence="1">Membrane</location>
    </subcellularLocation>
    <text evidence="8">Localizes to the division septum.</text>
</comment>
<protein>
    <recommendedName>
        <fullName evidence="8">Cell division protein DivIB</fullName>
    </recommendedName>
</protein>
<dbReference type="InterPro" id="IPR034746">
    <property type="entry name" value="POTRA"/>
</dbReference>
<evidence type="ECO:0000256" key="1">
    <source>
        <dbReference type="ARBA" id="ARBA00004370"/>
    </source>
</evidence>
<evidence type="ECO:0000256" key="3">
    <source>
        <dbReference type="ARBA" id="ARBA00022618"/>
    </source>
</evidence>
<dbReference type="InterPro" id="IPR026580">
    <property type="entry name" value="DivIB"/>
</dbReference>
<evidence type="ECO:0000259" key="10">
    <source>
        <dbReference type="PROSITE" id="PS51779"/>
    </source>
</evidence>
<dbReference type="HAMAP" id="MF_00912">
    <property type="entry name" value="DivIB"/>
    <property type="match status" value="1"/>
</dbReference>
<evidence type="ECO:0000313" key="11">
    <source>
        <dbReference type="EMBL" id="MBO0475956.1"/>
    </source>
</evidence>